<dbReference type="Pfam" id="PF02790">
    <property type="entry name" value="COX2_TM"/>
    <property type="match status" value="1"/>
</dbReference>
<dbReference type="InterPro" id="IPR036257">
    <property type="entry name" value="Cyt_c_oxidase_su2_TM_sf"/>
</dbReference>
<comment type="subunit">
    <text evidence="3">Component of the cytochrome c oxidase (complex IV, CIV), a multisubunit enzyme composed of a catalytic core of 3 subunits and several supernumerary subunits. The complex exists as a monomer or a dimer and forms supercomplexes (SCs) in the inner mitochondrial membrane with ubiquinol-cytochrome c oxidoreductase (cytochrome b-c1 complex, complex III, CIII).</text>
</comment>
<keyword evidence="5 18" id="KW-0813">Transport</keyword>
<dbReference type="PANTHER" id="PTHR22888:SF9">
    <property type="entry name" value="CYTOCHROME C OXIDASE SUBUNIT 2"/>
    <property type="match status" value="1"/>
</dbReference>
<feature type="transmembrane region" description="Helical" evidence="19">
    <location>
        <begin position="20"/>
        <end position="42"/>
    </location>
</feature>
<dbReference type="Gene3D" id="1.10.287.90">
    <property type="match status" value="1"/>
</dbReference>
<feature type="domain" description="Cytochrome oxidase subunit II copper A binding" evidence="20">
    <location>
        <begin position="92"/>
        <end position="225"/>
    </location>
</feature>
<keyword evidence="12 18" id="KW-0249">Electron transport</keyword>
<comment type="similarity">
    <text evidence="2 18">Belongs to the cytochrome c oxidase subunit 2 family.</text>
</comment>
<evidence type="ECO:0000256" key="4">
    <source>
        <dbReference type="ARBA" id="ARBA00015946"/>
    </source>
</evidence>
<dbReference type="InterPro" id="IPR008972">
    <property type="entry name" value="Cupredoxin"/>
</dbReference>
<keyword evidence="14 18" id="KW-0186">Copper</keyword>
<evidence type="ECO:0000313" key="22">
    <source>
        <dbReference type="EMBL" id="AIA77216.1"/>
    </source>
</evidence>
<dbReference type="PROSITE" id="PS50999">
    <property type="entry name" value="COX2_TM"/>
    <property type="match status" value="1"/>
</dbReference>
<dbReference type="GO" id="GO:0005507">
    <property type="term" value="F:copper ion binding"/>
    <property type="evidence" value="ECO:0007669"/>
    <property type="project" value="InterPro"/>
</dbReference>
<comment type="cofactor">
    <cofactor evidence="18">
        <name>Cu cation</name>
        <dbReference type="ChEBI" id="CHEBI:23378"/>
    </cofactor>
    <text evidence="18">Binds a copper A center.</text>
</comment>
<dbReference type="InterPro" id="IPR001505">
    <property type="entry name" value="Copper_CuA"/>
</dbReference>
<keyword evidence="15 18" id="KW-0496">Mitochondrion</keyword>
<reference evidence="22" key="1">
    <citation type="journal article" date="2014" name="Genome Biol. Evol.">
        <title>Evolutionary dynamics of the mitochondrial genome in the evaniomorpha (hymenoptera)?a group with an intermediate rate of gene rearrangement.</title>
        <authorList>
            <person name="Mao M."/>
            <person name="Gibson T."/>
            <person name="Dowton M."/>
        </authorList>
    </citation>
    <scope>NUCLEOTIDE SEQUENCE</scope>
</reference>
<feature type="transmembrane region" description="Helical" evidence="19">
    <location>
        <begin position="63"/>
        <end position="86"/>
    </location>
</feature>
<keyword evidence="6 18" id="KW-0679">Respiratory chain</keyword>
<dbReference type="PROSITE" id="PS00078">
    <property type="entry name" value="COX2"/>
    <property type="match status" value="1"/>
</dbReference>
<dbReference type="Pfam" id="PF00116">
    <property type="entry name" value="COX2"/>
    <property type="match status" value="1"/>
</dbReference>
<dbReference type="InterPro" id="IPR002429">
    <property type="entry name" value="CcO_II-like_C"/>
</dbReference>
<comment type="function">
    <text evidence="18">Component of the cytochrome c oxidase, the last enzyme in the mitochondrial electron transport chain which drives oxidative phosphorylation. The respiratory chain contains 3 multisubunit complexes succinate dehydrogenase (complex II, CII), ubiquinol-cytochrome c oxidoreductase (cytochrome b-c1 complex, complex III, CIII) and cytochrome c oxidase (complex IV, CIV), that cooperate to transfer electrons derived from NADH and succinate to molecular oxygen, creating an electrochemical gradient over the inner membrane that drives transmembrane transport and the ATP synthase. Cytochrome c oxidase is the component of the respiratory chain that catalyzes the reduction of oxygen to water. Electrons originating from reduced cytochrome c in the intermembrane space (IMS) are transferred via the dinuclear copper A center (CU(A)) of subunit 2 and heme A of subunit 1 to the active site in subunit 1, a binuclear center (BNC) formed by heme A3 and copper B (CU(B)). The BNC reduces molecular oxygen to 2 water molecules using 4 electrons from cytochrome c in the IMS and 4 protons from the mitochondrial matrix.</text>
</comment>
<dbReference type="PANTHER" id="PTHR22888">
    <property type="entry name" value="CYTOCHROME C OXIDASE, SUBUNIT II"/>
    <property type="match status" value="1"/>
</dbReference>
<evidence type="ECO:0000256" key="1">
    <source>
        <dbReference type="ARBA" id="ARBA00004448"/>
    </source>
</evidence>
<evidence type="ECO:0000256" key="9">
    <source>
        <dbReference type="ARBA" id="ARBA00022792"/>
    </source>
</evidence>
<accession>A0A096XL89</accession>
<keyword evidence="8 18" id="KW-0479">Metal-binding</keyword>
<name>A0A096XL89_9HYME</name>
<keyword evidence="10" id="KW-0460">Magnesium</keyword>
<evidence type="ECO:0000256" key="11">
    <source>
        <dbReference type="ARBA" id="ARBA00022967"/>
    </source>
</evidence>
<keyword evidence="16 18" id="KW-0472">Membrane</keyword>
<keyword evidence="13 19" id="KW-1133">Transmembrane helix</keyword>
<keyword evidence="7 18" id="KW-0812">Transmembrane</keyword>
<dbReference type="PRINTS" id="PR01166">
    <property type="entry name" value="CYCOXIDASEII"/>
</dbReference>
<dbReference type="SUPFAM" id="SSF49503">
    <property type="entry name" value="Cupredoxins"/>
    <property type="match status" value="1"/>
</dbReference>
<evidence type="ECO:0000256" key="12">
    <source>
        <dbReference type="ARBA" id="ARBA00022982"/>
    </source>
</evidence>
<geneLocation type="mitochondrion" evidence="22"/>
<dbReference type="SUPFAM" id="SSF81464">
    <property type="entry name" value="Cytochrome c oxidase subunit II-like, transmembrane region"/>
    <property type="match status" value="1"/>
</dbReference>
<dbReference type="InterPro" id="IPR045187">
    <property type="entry name" value="CcO_II"/>
</dbReference>
<evidence type="ECO:0000256" key="17">
    <source>
        <dbReference type="ARBA" id="ARBA00049512"/>
    </source>
</evidence>
<dbReference type="InterPro" id="IPR034210">
    <property type="entry name" value="CcO_II_C"/>
</dbReference>
<dbReference type="CDD" id="cd13912">
    <property type="entry name" value="CcO_II_C"/>
    <property type="match status" value="1"/>
</dbReference>
<dbReference type="PROSITE" id="PS50857">
    <property type="entry name" value="COX2_CUA"/>
    <property type="match status" value="1"/>
</dbReference>
<evidence type="ECO:0000256" key="15">
    <source>
        <dbReference type="ARBA" id="ARBA00023128"/>
    </source>
</evidence>
<evidence type="ECO:0000256" key="8">
    <source>
        <dbReference type="ARBA" id="ARBA00022723"/>
    </source>
</evidence>
<evidence type="ECO:0000256" key="14">
    <source>
        <dbReference type="ARBA" id="ARBA00023008"/>
    </source>
</evidence>
<evidence type="ECO:0000256" key="6">
    <source>
        <dbReference type="ARBA" id="ARBA00022660"/>
    </source>
</evidence>
<sequence>MMNWLMFNFQDGNSPFMENMIWFHDYVMMILVMIVVLVMYMYMIILKNKFVDRNMLHGSLIEIIWTLIPFFIMLFMAIPSLSILYFNDELLDPVMTIKVMGHQWYWSYEYAEFIYINFDSFMLSGANLSLSNFRLLDVDNHLILPIKMVVRLLISSVDVIHSWAVPSLGVKMDASPGRLNQVILFMFRPGLFFGQCSEICGMNHSFMPIVVEAVDAEYFTHFLVKF</sequence>
<evidence type="ECO:0000256" key="3">
    <source>
        <dbReference type="ARBA" id="ARBA00011164"/>
    </source>
</evidence>
<keyword evidence="11" id="KW-1278">Translocase</keyword>
<dbReference type="Gene3D" id="2.60.40.420">
    <property type="entry name" value="Cupredoxins - blue copper proteins"/>
    <property type="match status" value="1"/>
</dbReference>
<dbReference type="AlphaFoldDB" id="A0A096XL89"/>
<evidence type="ECO:0000256" key="16">
    <source>
        <dbReference type="ARBA" id="ARBA00023136"/>
    </source>
</evidence>
<dbReference type="EMBL" id="KJ577600">
    <property type="protein sequence ID" value="AIA77216.1"/>
    <property type="molecule type" value="Genomic_DNA"/>
</dbReference>
<dbReference type="FunFam" id="2.60.40.420:FF:000001">
    <property type="entry name" value="Cytochrome c oxidase subunit 2"/>
    <property type="match status" value="1"/>
</dbReference>
<comment type="subcellular location">
    <subcellularLocation>
        <location evidence="1 18">Mitochondrion inner membrane</location>
        <topology evidence="1 18">Multi-pass membrane protein</topology>
    </subcellularLocation>
</comment>
<comment type="catalytic activity">
    <reaction evidence="17">
        <text>4 Fe(II)-[cytochrome c] + O2 + 8 H(+)(in) = 4 Fe(III)-[cytochrome c] + 2 H2O + 4 H(+)(out)</text>
        <dbReference type="Rhea" id="RHEA:11436"/>
        <dbReference type="Rhea" id="RHEA-COMP:10350"/>
        <dbReference type="Rhea" id="RHEA-COMP:14399"/>
        <dbReference type="ChEBI" id="CHEBI:15377"/>
        <dbReference type="ChEBI" id="CHEBI:15378"/>
        <dbReference type="ChEBI" id="CHEBI:15379"/>
        <dbReference type="ChEBI" id="CHEBI:29033"/>
        <dbReference type="ChEBI" id="CHEBI:29034"/>
        <dbReference type="EC" id="7.1.1.9"/>
    </reaction>
    <physiologicalReaction direction="left-to-right" evidence="17">
        <dbReference type="Rhea" id="RHEA:11437"/>
    </physiologicalReaction>
</comment>
<evidence type="ECO:0000256" key="19">
    <source>
        <dbReference type="SAM" id="Phobius"/>
    </source>
</evidence>
<organism evidence="22">
    <name type="scientific">Megalyra sp. MM-2014</name>
    <dbReference type="NCBI Taxonomy" id="1503221"/>
    <lineage>
        <taxon>Eukaryota</taxon>
        <taxon>Metazoa</taxon>
        <taxon>Ecdysozoa</taxon>
        <taxon>Arthropoda</taxon>
        <taxon>Hexapoda</taxon>
        <taxon>Insecta</taxon>
        <taxon>Pterygota</taxon>
        <taxon>Neoptera</taxon>
        <taxon>Endopterygota</taxon>
        <taxon>Hymenoptera</taxon>
        <taxon>Apocrita</taxon>
        <taxon>Megalyroidea</taxon>
        <taxon>Megalyridae</taxon>
        <taxon>Megalyra</taxon>
    </lineage>
</organism>
<dbReference type="GO" id="GO:0005743">
    <property type="term" value="C:mitochondrial inner membrane"/>
    <property type="evidence" value="ECO:0007669"/>
    <property type="project" value="UniProtKB-SubCell"/>
</dbReference>
<evidence type="ECO:0000259" key="20">
    <source>
        <dbReference type="PROSITE" id="PS50857"/>
    </source>
</evidence>
<evidence type="ECO:0000256" key="5">
    <source>
        <dbReference type="ARBA" id="ARBA00022448"/>
    </source>
</evidence>
<evidence type="ECO:0000256" key="10">
    <source>
        <dbReference type="ARBA" id="ARBA00022842"/>
    </source>
</evidence>
<evidence type="ECO:0000256" key="13">
    <source>
        <dbReference type="ARBA" id="ARBA00022989"/>
    </source>
</evidence>
<evidence type="ECO:0000256" key="18">
    <source>
        <dbReference type="RuleBase" id="RU000457"/>
    </source>
</evidence>
<dbReference type="GO" id="GO:0042773">
    <property type="term" value="P:ATP synthesis coupled electron transport"/>
    <property type="evidence" value="ECO:0007669"/>
    <property type="project" value="TreeGrafter"/>
</dbReference>
<dbReference type="GO" id="GO:0004129">
    <property type="term" value="F:cytochrome-c oxidase activity"/>
    <property type="evidence" value="ECO:0007669"/>
    <property type="project" value="UniProtKB-EC"/>
</dbReference>
<evidence type="ECO:0000259" key="21">
    <source>
        <dbReference type="PROSITE" id="PS50999"/>
    </source>
</evidence>
<dbReference type="InterPro" id="IPR011759">
    <property type="entry name" value="Cyt_c_oxidase_su2_TM_dom"/>
</dbReference>
<feature type="domain" description="Cytochrome oxidase subunit II transmembrane region profile" evidence="21">
    <location>
        <begin position="1"/>
        <end position="91"/>
    </location>
</feature>
<protein>
    <recommendedName>
        <fullName evidence="4 18">Cytochrome c oxidase subunit 2</fullName>
    </recommendedName>
</protein>
<evidence type="ECO:0000256" key="7">
    <source>
        <dbReference type="ARBA" id="ARBA00022692"/>
    </source>
</evidence>
<gene>
    <name evidence="22" type="primary">COX2</name>
</gene>
<proteinExistence type="inferred from homology"/>
<evidence type="ECO:0000256" key="2">
    <source>
        <dbReference type="ARBA" id="ARBA00007866"/>
    </source>
</evidence>
<keyword evidence="9 18" id="KW-0999">Mitochondrion inner membrane</keyword>